<proteinExistence type="predicted"/>
<dbReference type="AlphaFoldDB" id="A0A7S2MS70"/>
<dbReference type="InterPro" id="IPR013083">
    <property type="entry name" value="Znf_RING/FYVE/PHD"/>
</dbReference>
<dbReference type="SMART" id="SM00184">
    <property type="entry name" value="RING"/>
    <property type="match status" value="1"/>
</dbReference>
<accession>A0A7S2MS70</accession>
<protein>
    <recommendedName>
        <fullName evidence="5">RING-type domain-containing protein</fullName>
    </recommendedName>
</protein>
<evidence type="ECO:0000256" key="3">
    <source>
        <dbReference type="ARBA" id="ARBA00022833"/>
    </source>
</evidence>
<organism evidence="6">
    <name type="scientific">Octactis speculum</name>
    <dbReference type="NCBI Taxonomy" id="3111310"/>
    <lineage>
        <taxon>Eukaryota</taxon>
        <taxon>Sar</taxon>
        <taxon>Stramenopiles</taxon>
        <taxon>Ochrophyta</taxon>
        <taxon>Dictyochophyceae</taxon>
        <taxon>Dictyochales</taxon>
        <taxon>Dictyochaceae</taxon>
        <taxon>Octactis</taxon>
    </lineage>
</organism>
<keyword evidence="1" id="KW-0479">Metal-binding</keyword>
<dbReference type="SUPFAM" id="SSF57850">
    <property type="entry name" value="RING/U-box"/>
    <property type="match status" value="1"/>
</dbReference>
<name>A0A7S2MS70_9STRA</name>
<evidence type="ECO:0000256" key="4">
    <source>
        <dbReference type="PROSITE-ProRule" id="PRU00175"/>
    </source>
</evidence>
<evidence type="ECO:0000256" key="1">
    <source>
        <dbReference type="ARBA" id="ARBA00022723"/>
    </source>
</evidence>
<dbReference type="PANTHER" id="PTHR46858:SF5">
    <property type="entry name" value="E3 UBIQUITIN-PROTEIN LIGASE APD1-RELATED"/>
    <property type="match status" value="1"/>
</dbReference>
<dbReference type="GO" id="GO:0061630">
    <property type="term" value="F:ubiquitin protein ligase activity"/>
    <property type="evidence" value="ECO:0007669"/>
    <property type="project" value="TreeGrafter"/>
</dbReference>
<dbReference type="Gene3D" id="3.30.40.10">
    <property type="entry name" value="Zinc/RING finger domain, C3HC4 (zinc finger)"/>
    <property type="match status" value="1"/>
</dbReference>
<evidence type="ECO:0000259" key="5">
    <source>
        <dbReference type="PROSITE" id="PS50089"/>
    </source>
</evidence>
<gene>
    <name evidence="6" type="ORF">DSPE1174_LOCUS33510</name>
</gene>
<evidence type="ECO:0000256" key="2">
    <source>
        <dbReference type="ARBA" id="ARBA00022771"/>
    </source>
</evidence>
<keyword evidence="2 4" id="KW-0863">Zinc-finger</keyword>
<keyword evidence="3" id="KW-0862">Zinc</keyword>
<evidence type="ECO:0000313" key="6">
    <source>
        <dbReference type="EMBL" id="CAD9499291.1"/>
    </source>
</evidence>
<sequence length="168" mass="18734">MRPLQLLFSIGYLFCIKYKLSKCQQNYGERDQRKDSPTEDFVSDVDDSTTAKMDEVLTPVEQPLLTSDDSKSTSISEIVVDVSDLCIICFDNSKNSVFLECGHGGVCYHCAVNTCVVSSKCPLCRETIQQIVIIEQESAENTQFPPREALTDSKVQNSVKQVRIVGPL</sequence>
<feature type="domain" description="RING-type" evidence="5">
    <location>
        <begin position="86"/>
        <end position="125"/>
    </location>
</feature>
<dbReference type="PROSITE" id="PS50089">
    <property type="entry name" value="ZF_RING_2"/>
    <property type="match status" value="1"/>
</dbReference>
<dbReference type="Pfam" id="PF13920">
    <property type="entry name" value="zf-C3HC4_3"/>
    <property type="match status" value="1"/>
</dbReference>
<dbReference type="GO" id="GO:0008270">
    <property type="term" value="F:zinc ion binding"/>
    <property type="evidence" value="ECO:0007669"/>
    <property type="project" value="UniProtKB-KW"/>
</dbReference>
<dbReference type="GO" id="GO:0016567">
    <property type="term" value="P:protein ubiquitination"/>
    <property type="evidence" value="ECO:0007669"/>
    <property type="project" value="TreeGrafter"/>
</dbReference>
<dbReference type="InterPro" id="IPR001841">
    <property type="entry name" value="Znf_RING"/>
</dbReference>
<reference evidence="6" key="1">
    <citation type="submission" date="2021-01" db="EMBL/GenBank/DDBJ databases">
        <authorList>
            <person name="Corre E."/>
            <person name="Pelletier E."/>
            <person name="Niang G."/>
            <person name="Scheremetjew M."/>
            <person name="Finn R."/>
            <person name="Kale V."/>
            <person name="Holt S."/>
            <person name="Cochrane G."/>
            <person name="Meng A."/>
            <person name="Brown T."/>
            <person name="Cohen L."/>
        </authorList>
    </citation>
    <scope>NUCLEOTIDE SEQUENCE</scope>
    <source>
        <strain evidence="6">CCMP1381</strain>
    </source>
</reference>
<dbReference type="PANTHER" id="PTHR46858">
    <property type="entry name" value="OS05G0521000 PROTEIN"/>
    <property type="match status" value="1"/>
</dbReference>
<dbReference type="EMBL" id="HBGS01064246">
    <property type="protein sequence ID" value="CAD9499291.1"/>
    <property type="molecule type" value="Transcribed_RNA"/>
</dbReference>